<dbReference type="InterPro" id="IPR013785">
    <property type="entry name" value="Aldolase_TIM"/>
</dbReference>
<dbReference type="InterPro" id="IPR031338">
    <property type="entry name" value="KDPG/KHG_AS_2"/>
</dbReference>
<comment type="catalytic activity">
    <reaction evidence="1">
        <text>2-dehydro-3-deoxy-6-phospho-D-gluconate = D-glyceraldehyde 3-phosphate + pyruvate</text>
        <dbReference type="Rhea" id="RHEA:17089"/>
        <dbReference type="ChEBI" id="CHEBI:15361"/>
        <dbReference type="ChEBI" id="CHEBI:57569"/>
        <dbReference type="ChEBI" id="CHEBI:59776"/>
        <dbReference type="EC" id="4.1.2.14"/>
    </reaction>
</comment>
<dbReference type="Pfam" id="PF01081">
    <property type="entry name" value="Aldolase"/>
    <property type="match status" value="1"/>
</dbReference>
<keyword evidence="8" id="KW-0119">Carbohydrate metabolism</keyword>
<keyword evidence="6" id="KW-0456">Lyase</keyword>
<dbReference type="PROSITE" id="PS00159">
    <property type="entry name" value="ALDOLASE_KDPG_KHG_1"/>
    <property type="match status" value="1"/>
</dbReference>
<dbReference type="CDD" id="cd00452">
    <property type="entry name" value="KDPG_aldolase"/>
    <property type="match status" value="1"/>
</dbReference>
<protein>
    <recommendedName>
        <fullName evidence="5">2-dehydro-3-deoxy-phosphogluconate aldolase</fullName>
        <ecNumber evidence="5">4.1.2.14</ecNumber>
    </recommendedName>
</protein>
<gene>
    <name evidence="9" type="ORF">EHE19_002105</name>
</gene>
<dbReference type="InterPro" id="IPR029068">
    <property type="entry name" value="Glyas_Bleomycin-R_OHBP_Dase"/>
</dbReference>
<comment type="pathway">
    <text evidence="2">Carbohydrate acid metabolism; 2-dehydro-3-deoxy-D-gluconate degradation; D-glyceraldehyde 3-phosphate and pyruvate from 2-dehydro-3-deoxy-D-gluconate: step 2/2.</text>
</comment>
<proteinExistence type="inferred from homology"/>
<dbReference type="InterPro" id="IPR031337">
    <property type="entry name" value="KDPG/KHG_AS_1"/>
</dbReference>
<dbReference type="SUPFAM" id="SSF54593">
    <property type="entry name" value="Glyoxalase/Bleomycin resistance protein/Dihydroxybiphenyl dioxygenase"/>
    <property type="match status" value="1"/>
</dbReference>
<dbReference type="PROSITE" id="PS00160">
    <property type="entry name" value="ALDOLASE_KDPG_KHG_2"/>
    <property type="match status" value="1"/>
</dbReference>
<dbReference type="NCBIfam" id="TIGR01182">
    <property type="entry name" value="eda"/>
    <property type="match status" value="1"/>
</dbReference>
<evidence type="ECO:0000313" key="9">
    <source>
        <dbReference type="EMBL" id="QNU67356.1"/>
    </source>
</evidence>
<organism evidence="9 10">
    <name type="scientific">Ruminiclostridium herbifermentans</name>
    <dbReference type="NCBI Taxonomy" id="2488810"/>
    <lineage>
        <taxon>Bacteria</taxon>
        <taxon>Bacillati</taxon>
        <taxon>Bacillota</taxon>
        <taxon>Clostridia</taxon>
        <taxon>Eubacteriales</taxon>
        <taxon>Oscillospiraceae</taxon>
        <taxon>Ruminiclostridium</taxon>
    </lineage>
</organism>
<dbReference type="RefSeq" id="WP_137697701.1">
    <property type="nucleotide sequence ID" value="NZ_CP061336.1"/>
</dbReference>
<dbReference type="KEGG" id="rher:EHE19_002105"/>
<evidence type="ECO:0000256" key="5">
    <source>
        <dbReference type="ARBA" id="ARBA00013063"/>
    </source>
</evidence>
<evidence type="ECO:0000313" key="10">
    <source>
        <dbReference type="Proteomes" id="UP000306409"/>
    </source>
</evidence>
<reference evidence="9 10" key="1">
    <citation type="submission" date="2020-09" db="EMBL/GenBank/DDBJ databases">
        <title>Characterization and genome sequencing of Ruminiclostridium sp. nov. MA18.</title>
        <authorList>
            <person name="Rettenmaier R."/>
            <person name="Kowollik M.-L."/>
            <person name="Liebl W."/>
            <person name="Zverlov V."/>
        </authorList>
    </citation>
    <scope>NUCLEOTIDE SEQUENCE [LARGE SCALE GENOMIC DNA]</scope>
    <source>
        <strain evidence="9 10">MA18</strain>
    </source>
</reference>
<name>A0A4U7JGY2_9FIRM</name>
<comment type="similarity">
    <text evidence="3">Belongs to the KHG/KDPG aldolase family.</text>
</comment>
<sequence length="324" mass="34917">MNEILKKISLIGIVPVIKINDAEKAVPLAKALSDGGIPTAEITFRTEQAEEAINRITKNVPDMLVGAGTVLTTEQADRAINAGAKFIVSPGFNPKVVEHCVRKGVPITPGCSNPSDIEQAIEFGLDVVKFFPAEALGGVKMLKALSGPYGNISFIPTGGIDATNIKEYLSFSKVIACGGSWMVPENLIKQGNFEKITILAREAIESILGFKISHVGINCENEEQAGGVAVSFSKLLNLDLYNGSTSIFAGNSAGNIIEVMKTPNRGKHGHIAIKTNYIDRAVNYMTSRGYKFDQSTAKYDSNNKLRDIYIENEIGGFAIHLVQQ</sequence>
<dbReference type="AlphaFoldDB" id="A0A4U7JGY2"/>
<dbReference type="PANTHER" id="PTHR30246">
    <property type="entry name" value="2-KETO-3-DEOXY-6-PHOSPHOGLUCONATE ALDOLASE"/>
    <property type="match status" value="1"/>
</dbReference>
<dbReference type="PANTHER" id="PTHR30246:SF1">
    <property type="entry name" value="2-DEHYDRO-3-DEOXY-6-PHOSPHOGALACTONATE ALDOLASE-RELATED"/>
    <property type="match status" value="1"/>
</dbReference>
<evidence type="ECO:0000256" key="4">
    <source>
        <dbReference type="ARBA" id="ARBA00011233"/>
    </source>
</evidence>
<evidence type="ECO:0000256" key="8">
    <source>
        <dbReference type="ARBA" id="ARBA00023277"/>
    </source>
</evidence>
<keyword evidence="10" id="KW-1185">Reference proteome</keyword>
<keyword evidence="7" id="KW-0704">Schiff base</keyword>
<dbReference type="EC" id="4.1.2.14" evidence="5"/>
<dbReference type="Gene3D" id="3.20.20.70">
    <property type="entry name" value="Aldolase class I"/>
    <property type="match status" value="1"/>
</dbReference>
<dbReference type="GO" id="GO:0008675">
    <property type="term" value="F:2-dehydro-3-deoxy-phosphogluconate aldolase activity"/>
    <property type="evidence" value="ECO:0007669"/>
    <property type="project" value="UniProtKB-EC"/>
</dbReference>
<evidence type="ECO:0000256" key="2">
    <source>
        <dbReference type="ARBA" id="ARBA00004736"/>
    </source>
</evidence>
<evidence type="ECO:0000256" key="6">
    <source>
        <dbReference type="ARBA" id="ARBA00023239"/>
    </source>
</evidence>
<dbReference type="NCBIfam" id="NF004325">
    <property type="entry name" value="PRK05718.1"/>
    <property type="match status" value="1"/>
</dbReference>
<evidence type="ECO:0000256" key="7">
    <source>
        <dbReference type="ARBA" id="ARBA00023270"/>
    </source>
</evidence>
<evidence type="ECO:0000256" key="1">
    <source>
        <dbReference type="ARBA" id="ARBA00000654"/>
    </source>
</evidence>
<comment type="subunit">
    <text evidence="4">Homotrimer.</text>
</comment>
<dbReference type="InterPro" id="IPR000887">
    <property type="entry name" value="Aldlse_KDPG_KHG"/>
</dbReference>
<dbReference type="OrthoDB" id="9802667at2"/>
<dbReference type="Proteomes" id="UP000306409">
    <property type="component" value="Chromosome"/>
</dbReference>
<dbReference type="EMBL" id="CP061336">
    <property type="protein sequence ID" value="QNU67356.1"/>
    <property type="molecule type" value="Genomic_DNA"/>
</dbReference>
<evidence type="ECO:0000256" key="3">
    <source>
        <dbReference type="ARBA" id="ARBA00006906"/>
    </source>
</evidence>
<accession>A0A4U7JGY2</accession>
<dbReference type="SUPFAM" id="SSF51569">
    <property type="entry name" value="Aldolase"/>
    <property type="match status" value="1"/>
</dbReference>